<sequence length="144" mass="16350">MAEIEDTNWQRKAQLGRCRIAFESRRSLRTFAIVRAKSWPRTADSPVAFGEVPAFNLEIAWGGYTSARVSGVDLYLREVGTREDGFGDTNPVIGKPSRGIRRRRIYERLHMIFHGSCLGLGLAATGSHRQDVYEQLRSNLYEMT</sequence>
<dbReference type="EMBL" id="KQ981560">
    <property type="protein sequence ID" value="KYN39860.1"/>
    <property type="molecule type" value="Genomic_DNA"/>
</dbReference>
<dbReference type="AlphaFoldDB" id="A0A195FGQ1"/>
<dbReference type="Pfam" id="PF01851">
    <property type="entry name" value="PC_rep"/>
    <property type="match status" value="1"/>
</dbReference>
<dbReference type="Gene3D" id="1.25.10.10">
    <property type="entry name" value="Leucine-rich Repeat Variant"/>
    <property type="match status" value="1"/>
</dbReference>
<evidence type="ECO:0000256" key="1">
    <source>
        <dbReference type="ARBA" id="ARBA00022737"/>
    </source>
</evidence>
<dbReference type="InterPro" id="IPR011989">
    <property type="entry name" value="ARM-like"/>
</dbReference>
<keyword evidence="3" id="KW-1185">Reference proteome</keyword>
<dbReference type="InterPro" id="IPR002015">
    <property type="entry name" value="Proteasome/cyclosome_rpt"/>
</dbReference>
<evidence type="ECO:0000313" key="3">
    <source>
        <dbReference type="Proteomes" id="UP000078541"/>
    </source>
</evidence>
<name>A0A195FGQ1_9HYME</name>
<proteinExistence type="predicted"/>
<gene>
    <name evidence="2" type="ORF">ALC56_05628</name>
</gene>
<dbReference type="Proteomes" id="UP000078541">
    <property type="component" value="Unassembled WGS sequence"/>
</dbReference>
<protein>
    <submittedName>
        <fullName evidence="2">Uncharacterized protein</fullName>
    </submittedName>
</protein>
<accession>A0A195FGQ1</accession>
<reference evidence="2 3" key="1">
    <citation type="submission" date="2016-03" db="EMBL/GenBank/DDBJ databases">
        <title>Trachymyrmex septentrionalis WGS genome.</title>
        <authorList>
            <person name="Nygaard S."/>
            <person name="Hu H."/>
            <person name="Boomsma J."/>
            <person name="Zhang G."/>
        </authorList>
    </citation>
    <scope>NUCLEOTIDE SEQUENCE [LARGE SCALE GENOMIC DNA]</scope>
    <source>
        <strain evidence="2">Tsep2-gDNA-1</strain>
        <tissue evidence="2">Whole body</tissue>
    </source>
</reference>
<keyword evidence="1" id="KW-0677">Repeat</keyword>
<evidence type="ECO:0000313" key="2">
    <source>
        <dbReference type="EMBL" id="KYN39860.1"/>
    </source>
</evidence>
<dbReference type="STRING" id="34720.A0A195FGQ1"/>
<organism evidence="2 3">
    <name type="scientific">Trachymyrmex septentrionalis</name>
    <dbReference type="NCBI Taxonomy" id="34720"/>
    <lineage>
        <taxon>Eukaryota</taxon>
        <taxon>Metazoa</taxon>
        <taxon>Ecdysozoa</taxon>
        <taxon>Arthropoda</taxon>
        <taxon>Hexapoda</taxon>
        <taxon>Insecta</taxon>
        <taxon>Pterygota</taxon>
        <taxon>Neoptera</taxon>
        <taxon>Endopterygota</taxon>
        <taxon>Hymenoptera</taxon>
        <taxon>Apocrita</taxon>
        <taxon>Aculeata</taxon>
        <taxon>Formicoidea</taxon>
        <taxon>Formicidae</taxon>
        <taxon>Myrmicinae</taxon>
        <taxon>Trachymyrmex</taxon>
    </lineage>
</organism>